<dbReference type="CDD" id="cd00635">
    <property type="entry name" value="PLPDE_III_YBL036c_like"/>
    <property type="match status" value="1"/>
</dbReference>
<dbReference type="Gene3D" id="3.20.20.10">
    <property type="entry name" value="Alanine racemase"/>
    <property type="match status" value="1"/>
</dbReference>
<dbReference type="STRING" id="872970.SAMN04488134_101503"/>
<evidence type="ECO:0000256" key="2">
    <source>
        <dbReference type="HAMAP-Rule" id="MF_02087"/>
    </source>
</evidence>
<protein>
    <recommendedName>
        <fullName evidence="2">Pyridoxal phosphate homeostasis protein</fullName>
        <shortName evidence="2">PLP homeostasis protein</shortName>
    </recommendedName>
</protein>
<sequence length="235" mass="26556">MKVFERVIYLTLVNRYQDILQRIHQSCQRANRSPDDLTLIAVTKYVTIEKTREVVQLGINDVGENRDKGFIEKKSALADDKLSWHFIGQMQTKKVKKVINDIDFFHALDRIALAEEINKRAVNVIKCFVQVNVSGEESKAGLAPSEVGSFIETLANYHNINVVGLMTMAPHTVEEPVLRAVFSQLRELRDFIQAQQYPNAPCRYLSMGMSNDFEIAIEEGATHIRVGSSLVGMEG</sequence>
<feature type="modified residue" description="N6-(pyridoxal phosphate)lysine" evidence="2 3">
    <location>
        <position position="44"/>
    </location>
</feature>
<dbReference type="NCBIfam" id="TIGR00044">
    <property type="entry name" value="YggS family pyridoxal phosphate-dependent enzyme"/>
    <property type="match status" value="1"/>
</dbReference>
<dbReference type="PANTHER" id="PTHR10146">
    <property type="entry name" value="PROLINE SYNTHETASE CO-TRANSCRIBED BACTERIAL HOMOLOG PROTEIN"/>
    <property type="match status" value="1"/>
</dbReference>
<evidence type="ECO:0000313" key="6">
    <source>
        <dbReference type="EMBL" id="SEN62518.1"/>
    </source>
</evidence>
<feature type="domain" description="Alanine racemase N-terminal" evidence="5">
    <location>
        <begin position="58"/>
        <end position="233"/>
    </location>
</feature>
<name>A0A1H8I3V0_9BACI</name>
<dbReference type="PANTHER" id="PTHR10146:SF14">
    <property type="entry name" value="PYRIDOXAL PHOSPHATE HOMEOSTASIS PROTEIN"/>
    <property type="match status" value="1"/>
</dbReference>
<organism evidence="6 7">
    <name type="scientific">Amphibacillus marinus</name>
    <dbReference type="NCBI Taxonomy" id="872970"/>
    <lineage>
        <taxon>Bacteria</taxon>
        <taxon>Bacillati</taxon>
        <taxon>Bacillota</taxon>
        <taxon>Bacilli</taxon>
        <taxon>Bacillales</taxon>
        <taxon>Bacillaceae</taxon>
        <taxon>Amphibacillus</taxon>
    </lineage>
</organism>
<dbReference type="InterPro" id="IPR011078">
    <property type="entry name" value="PyrdxlP_homeostasis"/>
</dbReference>
<keyword evidence="1 2" id="KW-0663">Pyridoxal phosphate</keyword>
<keyword evidence="7" id="KW-1185">Reference proteome</keyword>
<comment type="function">
    <text evidence="2">Pyridoxal 5'-phosphate (PLP)-binding protein, which is involved in PLP homeostasis.</text>
</comment>
<evidence type="ECO:0000313" key="7">
    <source>
        <dbReference type="Proteomes" id="UP000199300"/>
    </source>
</evidence>
<evidence type="ECO:0000259" key="5">
    <source>
        <dbReference type="Pfam" id="PF01168"/>
    </source>
</evidence>
<evidence type="ECO:0000256" key="4">
    <source>
        <dbReference type="RuleBase" id="RU004514"/>
    </source>
</evidence>
<comment type="cofactor">
    <cofactor evidence="3">
        <name>pyridoxal 5'-phosphate</name>
        <dbReference type="ChEBI" id="CHEBI:597326"/>
    </cofactor>
</comment>
<dbReference type="EMBL" id="FODJ01000001">
    <property type="protein sequence ID" value="SEN62518.1"/>
    <property type="molecule type" value="Genomic_DNA"/>
</dbReference>
<comment type="similarity">
    <text evidence="2 4">Belongs to the pyridoxal phosphate-binding protein YggS/PROSC family.</text>
</comment>
<accession>A0A1H8I3V0</accession>
<evidence type="ECO:0000256" key="3">
    <source>
        <dbReference type="PIRSR" id="PIRSR004848-1"/>
    </source>
</evidence>
<dbReference type="SUPFAM" id="SSF51419">
    <property type="entry name" value="PLP-binding barrel"/>
    <property type="match status" value="1"/>
</dbReference>
<proteinExistence type="inferred from homology"/>
<dbReference type="GO" id="GO:0030170">
    <property type="term" value="F:pyridoxal phosphate binding"/>
    <property type="evidence" value="ECO:0007669"/>
    <property type="project" value="UniProtKB-UniRule"/>
</dbReference>
<evidence type="ECO:0000256" key="1">
    <source>
        <dbReference type="ARBA" id="ARBA00022898"/>
    </source>
</evidence>
<dbReference type="HAMAP" id="MF_02087">
    <property type="entry name" value="PLP_homeostasis"/>
    <property type="match status" value="1"/>
</dbReference>
<dbReference type="AlphaFoldDB" id="A0A1H8I3V0"/>
<dbReference type="PIRSF" id="PIRSF004848">
    <property type="entry name" value="YBL036c_PLPDEIII"/>
    <property type="match status" value="1"/>
</dbReference>
<dbReference type="InterPro" id="IPR029066">
    <property type="entry name" value="PLP-binding_barrel"/>
</dbReference>
<dbReference type="FunFam" id="3.20.20.10:FF:000011">
    <property type="entry name" value="Pyridoxal phosphate homeostasis protein"/>
    <property type="match status" value="1"/>
</dbReference>
<dbReference type="Proteomes" id="UP000199300">
    <property type="component" value="Unassembled WGS sequence"/>
</dbReference>
<reference evidence="6 7" key="1">
    <citation type="submission" date="2016-10" db="EMBL/GenBank/DDBJ databases">
        <authorList>
            <person name="de Groot N.N."/>
        </authorList>
    </citation>
    <scope>NUCLEOTIDE SEQUENCE [LARGE SCALE GENOMIC DNA]</scope>
    <source>
        <strain evidence="6 7">CGMCC 1.10434</strain>
    </source>
</reference>
<dbReference type="InterPro" id="IPR001608">
    <property type="entry name" value="Ala_racemase_N"/>
</dbReference>
<gene>
    <name evidence="6" type="ORF">SAMN04488134_101503</name>
</gene>
<dbReference type="Pfam" id="PF01168">
    <property type="entry name" value="Ala_racemase_N"/>
    <property type="match status" value="1"/>
</dbReference>